<evidence type="ECO:0000256" key="1">
    <source>
        <dbReference type="SAM" id="Phobius"/>
    </source>
</evidence>
<keyword evidence="3" id="KW-1185">Reference proteome</keyword>
<proteinExistence type="predicted"/>
<dbReference type="Proteomes" id="UP000041254">
    <property type="component" value="Unassembled WGS sequence"/>
</dbReference>
<dbReference type="VEuPathDB" id="CryptoDB:Vbra_17558"/>
<evidence type="ECO:0000313" key="3">
    <source>
        <dbReference type="Proteomes" id="UP000041254"/>
    </source>
</evidence>
<organism evidence="2 3">
    <name type="scientific">Vitrella brassicaformis (strain CCMP3155)</name>
    <dbReference type="NCBI Taxonomy" id="1169540"/>
    <lineage>
        <taxon>Eukaryota</taxon>
        <taxon>Sar</taxon>
        <taxon>Alveolata</taxon>
        <taxon>Colpodellida</taxon>
        <taxon>Vitrellaceae</taxon>
        <taxon>Vitrella</taxon>
    </lineage>
</organism>
<reference evidence="2 3" key="1">
    <citation type="submission" date="2014-11" db="EMBL/GenBank/DDBJ databases">
        <authorList>
            <person name="Zhu J."/>
            <person name="Qi W."/>
            <person name="Song R."/>
        </authorList>
    </citation>
    <scope>NUCLEOTIDE SEQUENCE [LARGE SCALE GENOMIC DNA]</scope>
</reference>
<name>A0A0G4GEH1_VITBC</name>
<dbReference type="PhylomeDB" id="A0A0G4GEH1"/>
<sequence>MLLVDADGGLRKGGGGGGGGGIYVISTGSDTGFLISAILVFAIILIVKYVMWHRPIWLANNRQKRIKPEPTATPPESGKWIGTYTENHQTFITTYMLTFEYDGTLSGEGSDADGAFRVEGFFNATTGEVSWGEKAINGNLHVDVTGRFDESWQSHIRGRYIANTGKRNTMTIRFQQAVPSVAPRTSPPVMTTITTGQGALLNGQPVTWTTPLLVRS</sequence>
<evidence type="ECO:0000313" key="2">
    <source>
        <dbReference type="EMBL" id="CEM27753.1"/>
    </source>
</evidence>
<accession>A0A0G4GEH1</accession>
<dbReference type="EMBL" id="CDMY01000641">
    <property type="protein sequence ID" value="CEM27753.1"/>
    <property type="molecule type" value="Genomic_DNA"/>
</dbReference>
<feature type="transmembrane region" description="Helical" evidence="1">
    <location>
        <begin position="33"/>
        <end position="52"/>
    </location>
</feature>
<keyword evidence="1" id="KW-0812">Transmembrane</keyword>
<keyword evidence="1" id="KW-1133">Transmembrane helix</keyword>
<keyword evidence="1" id="KW-0472">Membrane</keyword>
<protein>
    <submittedName>
        <fullName evidence="2">Uncharacterized protein</fullName>
    </submittedName>
</protein>
<dbReference type="InParanoid" id="A0A0G4GEH1"/>
<gene>
    <name evidence="2" type="ORF">Vbra_17558</name>
</gene>
<dbReference type="AlphaFoldDB" id="A0A0G4GEH1"/>